<organism evidence="1 2">
    <name type="scientific">Coemansia furcata</name>
    <dbReference type="NCBI Taxonomy" id="417177"/>
    <lineage>
        <taxon>Eukaryota</taxon>
        <taxon>Fungi</taxon>
        <taxon>Fungi incertae sedis</taxon>
        <taxon>Zoopagomycota</taxon>
        <taxon>Kickxellomycotina</taxon>
        <taxon>Kickxellomycetes</taxon>
        <taxon>Kickxellales</taxon>
        <taxon>Kickxellaceae</taxon>
        <taxon>Coemansia</taxon>
    </lineage>
</organism>
<keyword evidence="2" id="KW-1185">Reference proteome</keyword>
<accession>A0ACC1L4N7</accession>
<gene>
    <name evidence="1" type="ORF">H4S07_005003</name>
</gene>
<reference evidence="1" key="1">
    <citation type="submission" date="2022-07" db="EMBL/GenBank/DDBJ databases">
        <title>Phylogenomic reconstructions and comparative analyses of Kickxellomycotina fungi.</title>
        <authorList>
            <person name="Reynolds N.K."/>
            <person name="Stajich J.E."/>
            <person name="Barry K."/>
            <person name="Grigoriev I.V."/>
            <person name="Crous P."/>
            <person name="Smith M.E."/>
        </authorList>
    </citation>
    <scope>NUCLEOTIDE SEQUENCE</scope>
    <source>
        <strain evidence="1">CBS 102833</strain>
    </source>
</reference>
<proteinExistence type="predicted"/>
<dbReference type="Proteomes" id="UP001140096">
    <property type="component" value="Unassembled WGS sequence"/>
</dbReference>
<comment type="caution">
    <text evidence="1">The sequence shown here is derived from an EMBL/GenBank/DDBJ whole genome shotgun (WGS) entry which is preliminary data.</text>
</comment>
<sequence length="105" mass="11414">MINTQVALLVAVAAVCASAKTELGNLPRDSKPAMTKSAQFTGMMPDELSSWMDEQSRADEVSAALREPRSESWARILSAELKSMEALRDAEFISEIVAALWSTPV</sequence>
<evidence type="ECO:0000313" key="1">
    <source>
        <dbReference type="EMBL" id="KAJ2801168.1"/>
    </source>
</evidence>
<dbReference type="EMBL" id="JANBUP010002254">
    <property type="protein sequence ID" value="KAJ2801168.1"/>
    <property type="molecule type" value="Genomic_DNA"/>
</dbReference>
<name>A0ACC1L4N7_9FUNG</name>
<protein>
    <submittedName>
        <fullName evidence="1">Uncharacterized protein</fullName>
    </submittedName>
</protein>
<evidence type="ECO:0000313" key="2">
    <source>
        <dbReference type="Proteomes" id="UP001140096"/>
    </source>
</evidence>